<feature type="transmembrane region" description="Helical" evidence="1">
    <location>
        <begin position="391"/>
        <end position="417"/>
    </location>
</feature>
<feature type="transmembrane region" description="Helical" evidence="1">
    <location>
        <begin position="189"/>
        <end position="207"/>
    </location>
</feature>
<evidence type="ECO:0000256" key="1">
    <source>
        <dbReference type="SAM" id="Phobius"/>
    </source>
</evidence>
<feature type="transmembrane region" description="Helical" evidence="1">
    <location>
        <begin position="604"/>
        <end position="625"/>
    </location>
</feature>
<feature type="transmembrane region" description="Helical" evidence="1">
    <location>
        <begin position="162"/>
        <end position="180"/>
    </location>
</feature>
<feature type="transmembrane region" description="Helical" evidence="1">
    <location>
        <begin position="307"/>
        <end position="330"/>
    </location>
</feature>
<dbReference type="RefSeq" id="WP_073010706.1">
    <property type="nucleotide sequence ID" value="NZ_FQZO01000008.1"/>
</dbReference>
<dbReference type="Pfam" id="PF09913">
    <property type="entry name" value="DUF2142"/>
    <property type="match status" value="1"/>
</dbReference>
<accession>A0A1M6M7Y4</accession>
<feature type="transmembrane region" description="Helical" evidence="1">
    <location>
        <begin position="509"/>
        <end position="528"/>
    </location>
</feature>
<feature type="transmembrane region" description="Helical" evidence="1">
    <location>
        <begin position="540"/>
        <end position="561"/>
    </location>
</feature>
<keyword evidence="1" id="KW-1133">Transmembrane helix</keyword>
<keyword evidence="1" id="KW-0472">Membrane</keyword>
<reference evidence="2 3" key="1">
    <citation type="submission" date="2016-11" db="EMBL/GenBank/DDBJ databases">
        <authorList>
            <person name="Jaros S."/>
            <person name="Januszkiewicz K."/>
            <person name="Wedrychowicz H."/>
        </authorList>
    </citation>
    <scope>NUCLEOTIDE SEQUENCE [LARGE SCALE GENOMIC DNA]</scope>
    <source>
        <strain evidence="2 3">DSM 21864</strain>
    </source>
</reference>
<dbReference type="AlphaFoldDB" id="A0A1M6M7Y4"/>
<feature type="transmembrane region" description="Helical" evidence="1">
    <location>
        <begin position="429"/>
        <end position="450"/>
    </location>
</feature>
<dbReference type="OrthoDB" id="2220917at2"/>
<proteinExistence type="predicted"/>
<dbReference type="STRING" id="1121298.SAMN05444401_3878"/>
<evidence type="ECO:0000313" key="2">
    <source>
        <dbReference type="EMBL" id="SHJ79500.1"/>
    </source>
</evidence>
<keyword evidence="3" id="KW-1185">Reference proteome</keyword>
<protein>
    <submittedName>
        <fullName evidence="2">Uncharacterized membrane protein</fullName>
    </submittedName>
</protein>
<feature type="transmembrane region" description="Helical" evidence="1">
    <location>
        <begin position="339"/>
        <end position="356"/>
    </location>
</feature>
<feature type="transmembrane region" description="Helical" evidence="1">
    <location>
        <begin position="7"/>
        <end position="30"/>
    </location>
</feature>
<keyword evidence="1" id="KW-0812">Transmembrane</keyword>
<name>A0A1M6M7Y4_9CLOT</name>
<dbReference type="InterPro" id="IPR018674">
    <property type="entry name" value="DUF2142_membrane"/>
</dbReference>
<organism evidence="2 3">
    <name type="scientific">Clostridium amylolyticum</name>
    <dbReference type="NCBI Taxonomy" id="1121298"/>
    <lineage>
        <taxon>Bacteria</taxon>
        <taxon>Bacillati</taxon>
        <taxon>Bacillota</taxon>
        <taxon>Clostridia</taxon>
        <taxon>Eubacteriales</taxon>
        <taxon>Clostridiaceae</taxon>
        <taxon>Clostridium</taxon>
    </lineage>
</organism>
<dbReference type="Proteomes" id="UP000184080">
    <property type="component" value="Unassembled WGS sequence"/>
</dbReference>
<evidence type="ECO:0000313" key="3">
    <source>
        <dbReference type="Proteomes" id="UP000184080"/>
    </source>
</evidence>
<sequence length="629" mass="72656">MTLKKSLRITLGILIIIAISLIIECFFINFKYWTLPKSKRGMTEISLQDLEFSNASYSNGTITVNDKNSFFKIKSKGYISYLTVISYNPKLKGFYMYVDDNKHHVNPAKRFEVNMNYKSFSSIATNGNMENIKFYFEAVDNKYPIDVSFNKIFIDNRFYPNLMRAALIAICLILVAYIVLYRNIAFKKLHITFLVICILFGTYIAILKPFKFSWDESEHFIKSYYLSYGKFDLIEKPPIKLPKNFVDFMENPVPQTFREKVAYTKQFSTKEYPIKEYVNSTAKNYTSVTYLPSALGIWISRSLSIPFIYTMFFGRIFSLIAYAALCAFAIKNAKIGKRLIFIIALLPTSVLLGASYSADPLTTAYALLCTVQFINMICAPDKSINYKKMGLLTILTILLIAAKPTYAPFALFLLAIPKTKFKDEKQSKFFKVGAFISCVVASIFIVMYTLRFKEPAWPIPGVNQKEQIRFIIENPFIYLMRFIKAIFENALIYLQGSSIDLAYSKSIDLFWLLLIFILILVITLVDYEEQCINLKWLQRLTLFLVVFCSWGLVYTSLYLSFTPVSDLRANGVQPRYITPLLLPLTLLFKNNNIKFESKQKDFKLNRLIIISMIIVLLVTSQFLLIKHSM</sequence>
<gene>
    <name evidence="2" type="ORF">SAMN05444401_3878</name>
</gene>
<dbReference type="EMBL" id="FQZO01000008">
    <property type="protein sequence ID" value="SHJ79500.1"/>
    <property type="molecule type" value="Genomic_DNA"/>
</dbReference>